<sequence>MDFGMTNSVIEALYRLNTRNQAYVAAQLRALDLTIHQARSLQFIAQHPQTNQKALAHYLGKHDATVTNLLKVLEKRQLLTRMLTPGDERQKQLTLTAAGQAAVASAQAIFAHREQQIAELLSAMGHEQLVHTLQNLAGQLDQ</sequence>
<organism evidence="2 3">
    <name type="scientific">Lacticaseibacillus baoqingensis</name>
    <dbReference type="NCBI Taxonomy" id="2486013"/>
    <lineage>
        <taxon>Bacteria</taxon>
        <taxon>Bacillati</taxon>
        <taxon>Bacillota</taxon>
        <taxon>Bacilli</taxon>
        <taxon>Lactobacillales</taxon>
        <taxon>Lactobacillaceae</taxon>
        <taxon>Lacticaseibacillus</taxon>
    </lineage>
</organism>
<dbReference type="PANTHER" id="PTHR33164">
    <property type="entry name" value="TRANSCRIPTIONAL REGULATOR, MARR FAMILY"/>
    <property type="match status" value="1"/>
</dbReference>
<feature type="domain" description="HTH marR-type" evidence="1">
    <location>
        <begin position="6"/>
        <end position="138"/>
    </location>
</feature>
<gene>
    <name evidence="2" type="ORF">ACFQ5J_05790</name>
</gene>
<evidence type="ECO:0000259" key="1">
    <source>
        <dbReference type="PROSITE" id="PS50995"/>
    </source>
</evidence>
<dbReference type="SUPFAM" id="SSF46785">
    <property type="entry name" value="Winged helix' DNA-binding domain"/>
    <property type="match status" value="1"/>
</dbReference>
<evidence type="ECO:0000313" key="2">
    <source>
        <dbReference type="EMBL" id="MFD1484737.1"/>
    </source>
</evidence>
<evidence type="ECO:0000313" key="3">
    <source>
        <dbReference type="Proteomes" id="UP001597252"/>
    </source>
</evidence>
<dbReference type="Pfam" id="PF01047">
    <property type="entry name" value="MarR"/>
    <property type="match status" value="1"/>
</dbReference>
<reference evidence="3" key="1">
    <citation type="journal article" date="2019" name="Int. J. Syst. Evol. Microbiol.">
        <title>The Global Catalogue of Microorganisms (GCM) 10K type strain sequencing project: providing services to taxonomists for standard genome sequencing and annotation.</title>
        <authorList>
            <consortium name="The Broad Institute Genomics Platform"/>
            <consortium name="The Broad Institute Genome Sequencing Center for Infectious Disease"/>
            <person name="Wu L."/>
            <person name="Ma J."/>
        </authorList>
    </citation>
    <scope>NUCLEOTIDE SEQUENCE [LARGE SCALE GENOMIC DNA]</scope>
    <source>
        <strain evidence="3">CCM 8903</strain>
    </source>
</reference>
<dbReference type="InterPro" id="IPR000835">
    <property type="entry name" value="HTH_MarR-typ"/>
</dbReference>
<comment type="caution">
    <text evidence="2">The sequence shown here is derived from an EMBL/GenBank/DDBJ whole genome shotgun (WGS) entry which is preliminary data.</text>
</comment>
<dbReference type="RefSeq" id="WP_125752782.1">
    <property type="nucleotide sequence ID" value="NZ_JBHTON010000014.1"/>
</dbReference>
<dbReference type="EMBL" id="JBHTON010000014">
    <property type="protein sequence ID" value="MFD1484737.1"/>
    <property type="molecule type" value="Genomic_DNA"/>
</dbReference>
<dbReference type="Proteomes" id="UP001597252">
    <property type="component" value="Unassembled WGS sequence"/>
</dbReference>
<accession>A0ABW4E5T0</accession>
<dbReference type="InterPro" id="IPR039422">
    <property type="entry name" value="MarR/SlyA-like"/>
</dbReference>
<dbReference type="InterPro" id="IPR036388">
    <property type="entry name" value="WH-like_DNA-bd_sf"/>
</dbReference>
<proteinExistence type="predicted"/>
<dbReference type="SMART" id="SM00347">
    <property type="entry name" value="HTH_MARR"/>
    <property type="match status" value="1"/>
</dbReference>
<keyword evidence="3" id="KW-1185">Reference proteome</keyword>
<dbReference type="PANTHER" id="PTHR33164:SF43">
    <property type="entry name" value="HTH-TYPE TRANSCRIPTIONAL REPRESSOR YETL"/>
    <property type="match status" value="1"/>
</dbReference>
<protein>
    <submittedName>
        <fullName evidence="2">MarR family winged helix-turn-helix transcriptional regulator</fullName>
    </submittedName>
</protein>
<dbReference type="Gene3D" id="1.10.10.10">
    <property type="entry name" value="Winged helix-like DNA-binding domain superfamily/Winged helix DNA-binding domain"/>
    <property type="match status" value="1"/>
</dbReference>
<name>A0ABW4E5T0_9LACO</name>
<dbReference type="PROSITE" id="PS50995">
    <property type="entry name" value="HTH_MARR_2"/>
    <property type="match status" value="1"/>
</dbReference>
<dbReference type="InterPro" id="IPR036390">
    <property type="entry name" value="WH_DNA-bd_sf"/>
</dbReference>